<dbReference type="Pfam" id="PF13482">
    <property type="entry name" value="RNase_H_2"/>
    <property type="match status" value="1"/>
</dbReference>
<dbReference type="InterPro" id="IPR038726">
    <property type="entry name" value="PDDEXK_AddAB-type"/>
</dbReference>
<feature type="domain" description="YprB ribonuclease H-like" evidence="12">
    <location>
        <begin position="322"/>
        <end position="508"/>
    </location>
</feature>
<organism evidence="13 14">
    <name type="scientific">Flaviflexus salsibiostraticola</name>
    <dbReference type="NCBI Taxonomy" id="1282737"/>
    <lineage>
        <taxon>Bacteria</taxon>
        <taxon>Bacillati</taxon>
        <taxon>Actinomycetota</taxon>
        <taxon>Actinomycetes</taxon>
        <taxon>Actinomycetales</taxon>
        <taxon>Actinomycetaceae</taxon>
        <taxon>Flaviflexus</taxon>
    </lineage>
</organism>
<dbReference type="GO" id="GO:0043139">
    <property type="term" value="F:5'-3' DNA helicase activity"/>
    <property type="evidence" value="ECO:0007669"/>
    <property type="project" value="TreeGrafter"/>
</dbReference>
<protein>
    <submittedName>
        <fullName evidence="13">TM0106 family RecB-like putative nuclease</fullName>
    </submittedName>
</protein>
<dbReference type="InterPro" id="IPR047187">
    <property type="entry name" value="SF1_C_Upf1"/>
</dbReference>
<dbReference type="SUPFAM" id="SSF53098">
    <property type="entry name" value="Ribonuclease H-like"/>
    <property type="match status" value="1"/>
</dbReference>
<feature type="region of interest" description="Disordered" evidence="9">
    <location>
        <begin position="514"/>
        <end position="540"/>
    </location>
</feature>
<evidence type="ECO:0000313" key="13">
    <source>
        <dbReference type="EMBL" id="AZN29296.1"/>
    </source>
</evidence>
<dbReference type="GO" id="GO:0005524">
    <property type="term" value="F:ATP binding"/>
    <property type="evidence" value="ECO:0007669"/>
    <property type="project" value="UniProtKB-KW"/>
</dbReference>
<accession>A0A3Q8WSQ0</accession>
<name>A0A3Q8WSQ0_9ACTO</name>
<reference evidence="13 14" key="1">
    <citation type="submission" date="2018-12" db="EMBL/GenBank/DDBJ databases">
        <title>Complete genome sequence of Flaviflexus salsibiostraticola KCTC 33148.</title>
        <authorList>
            <person name="Bae J.-W."/>
        </authorList>
    </citation>
    <scope>NUCLEOTIDE SEQUENCE [LARGE SCALE GENOMIC DNA]</scope>
    <source>
        <strain evidence="13 14">KCTC 33148</strain>
    </source>
</reference>
<evidence type="ECO:0000313" key="14">
    <source>
        <dbReference type="Proteomes" id="UP000270021"/>
    </source>
</evidence>
<dbReference type="InterPro" id="IPR041679">
    <property type="entry name" value="DNA2/NAM7-like_C"/>
</dbReference>
<evidence type="ECO:0000256" key="2">
    <source>
        <dbReference type="ARBA" id="ARBA00022741"/>
    </source>
</evidence>
<dbReference type="CDD" id="cd18808">
    <property type="entry name" value="SF1_C_Upf1"/>
    <property type="match status" value="1"/>
</dbReference>
<keyword evidence="8" id="KW-0234">DNA repair</keyword>
<feature type="domain" description="PD-(D/E)XK endonuclease-like" evidence="10">
    <location>
        <begin position="12"/>
        <end position="165"/>
    </location>
</feature>
<evidence type="ECO:0000259" key="10">
    <source>
        <dbReference type="Pfam" id="PF12705"/>
    </source>
</evidence>
<dbReference type="InterPro" id="IPR012337">
    <property type="entry name" value="RNaseH-like_sf"/>
</dbReference>
<dbReference type="RefSeq" id="WP_126038786.1">
    <property type="nucleotide sequence ID" value="NZ_CP034438.1"/>
</dbReference>
<dbReference type="Pfam" id="PF12705">
    <property type="entry name" value="PDDEXK_1"/>
    <property type="match status" value="1"/>
</dbReference>
<evidence type="ECO:0000256" key="3">
    <source>
        <dbReference type="ARBA" id="ARBA00022763"/>
    </source>
</evidence>
<dbReference type="GO" id="GO:0004527">
    <property type="term" value="F:exonuclease activity"/>
    <property type="evidence" value="ECO:0007669"/>
    <property type="project" value="UniProtKB-KW"/>
</dbReference>
<evidence type="ECO:0000259" key="12">
    <source>
        <dbReference type="Pfam" id="PF13482"/>
    </source>
</evidence>
<feature type="compositionally biased region" description="Low complexity" evidence="9">
    <location>
        <begin position="514"/>
        <end position="524"/>
    </location>
</feature>
<dbReference type="OrthoDB" id="9757917at2"/>
<proteinExistence type="predicted"/>
<evidence type="ECO:0000256" key="8">
    <source>
        <dbReference type="ARBA" id="ARBA00023204"/>
    </source>
</evidence>
<keyword evidence="2" id="KW-0547">Nucleotide-binding</keyword>
<keyword evidence="5" id="KW-0347">Helicase</keyword>
<keyword evidence="6" id="KW-0269">Exonuclease</keyword>
<gene>
    <name evidence="13" type="ORF">EJO69_02495</name>
</gene>
<keyword evidence="4" id="KW-0378">Hydrolase</keyword>
<evidence type="ECO:0000259" key="11">
    <source>
        <dbReference type="Pfam" id="PF13087"/>
    </source>
</evidence>
<dbReference type="CDD" id="cd17934">
    <property type="entry name" value="DEXXQc_Upf1-like"/>
    <property type="match status" value="1"/>
</dbReference>
<dbReference type="AlphaFoldDB" id="A0A3Q8WSQ0"/>
<dbReference type="SUPFAM" id="SSF52540">
    <property type="entry name" value="P-loop containing nucleoside triphosphate hydrolases"/>
    <property type="match status" value="1"/>
</dbReference>
<sequence length="1141" mass="124341">MEIDSDRRVIASASDLAAASSCEYSWLRRLDERLGRLDPLERSVDAMMARTAGLGEVHEQRVLNRHRDLGRRVAIIGRPARHDRLSLEKAAEETLAALRSQADVVYQAALLADDDRGLPFVGFADFLVLQEDGSYRVQDTKLARTARVTALLQLAAYAGRLRALGIPVDDRVDLVLGDGTMSTHLLADIEPMYALRRRRLAQIVGERLEAAGPVEWGDDRYSRCGSCEDCASGINEHRDMWLIHGLRGSQRAKLRSAGLQSIDDVAAWREGSPTGGVPARTMSKLASQASLQIASEGLDQPRFTVIDPQALAALPAPSAGDIFFDFEGDPLWTPDGATWGLDYLFGLVDAAGEFTAFWAHDLREERQALLDFLDFVEARRVQHPDMHIYHYASYERAHLASLAQRHAVGEDRVDTLLREGVLVDLYSIVGRGLLIGSPSYSIKAVEALHMAGEHREGVTTAADSVDQYALYVQLSEAGRADEAAAILDEIADYNRYDCLSTLKLRDWLRDLAAEHPATPPTGGTTEERPAQPESAERTRLEAEVMERAGDPFDLSRTAEERAWGLAAAALQYHRREEKSFWWEHFARLSEPVSEWAGTRNVFLVDEATVIRDWSILPRAKTRSRDLLLTGEWAAGSTPSDGGCFLVYDEGVVSENHPGQRMAIESTIVDHGDRTVTVKERLKEGTESYDTLPFAVTPGSPPKIGNLEVSIEAWVRRAHDSGAIPADPLGDLLCRRPPRFVSGGGPAPMSVDDTVTPVIASLRDLDHSYLAVQGPPGTGKTYVAAHTIVELVRQGWRVGVVAQSHKVIDNVLIKAHEYGLDPEFIAKAQTKDRGRLPLPITHVPNARANEFRAGSGALIGGTAWCFAKMAAGGLDLLVVDEAGQFSLANTIAAAACARRLLLVGDPQQLPQVTVGTHPEPVDISALGFLSAGHDVLPPEYGYFLPESRRMSAPVTAAVSALSYEGRLHSHRCTAERSLSGVAPGVEAIPMHHRGNVTSSVEEAEEVVRIAASHLGQDWFDGEKSKALGQGDIIVVSPYNAQVDTVRRALDRAGLGEIKVGTVDRFQGQEAVIAITTLAASSAADVPRGLEFLLQRNRLNVSISRAMWTSYILYSPGLIDHLPPTPAGLAEMSRFARLVGADA</sequence>
<evidence type="ECO:0000256" key="6">
    <source>
        <dbReference type="ARBA" id="ARBA00022839"/>
    </source>
</evidence>
<dbReference type="Proteomes" id="UP000270021">
    <property type="component" value="Chromosome"/>
</dbReference>
<dbReference type="InterPro" id="IPR038720">
    <property type="entry name" value="YprB_RNase_H-like_dom"/>
</dbReference>
<feature type="domain" description="DNA2/NAM7 helicase-like C-terminal" evidence="11">
    <location>
        <begin position="941"/>
        <end position="1107"/>
    </location>
</feature>
<keyword evidence="3" id="KW-0227">DNA damage</keyword>
<dbReference type="InterPro" id="IPR050534">
    <property type="entry name" value="Coronavir_polyprotein_1ab"/>
</dbReference>
<dbReference type="NCBIfam" id="TIGR03491">
    <property type="entry name" value="TM0106 family RecB-like putative nuclease"/>
    <property type="match status" value="1"/>
</dbReference>
<keyword evidence="7" id="KW-0067">ATP-binding</keyword>
<keyword evidence="1" id="KW-0540">Nuclease</keyword>
<evidence type="ECO:0000256" key="5">
    <source>
        <dbReference type="ARBA" id="ARBA00022806"/>
    </source>
</evidence>
<dbReference type="PANTHER" id="PTHR43788">
    <property type="entry name" value="DNA2/NAM7 HELICASE FAMILY MEMBER"/>
    <property type="match status" value="1"/>
</dbReference>
<dbReference type="KEGG" id="fsl:EJO69_02495"/>
<dbReference type="Gene3D" id="3.40.50.300">
    <property type="entry name" value="P-loop containing nucleotide triphosphate hydrolases"/>
    <property type="match status" value="2"/>
</dbReference>
<keyword evidence="14" id="KW-1185">Reference proteome</keyword>
<evidence type="ECO:0000256" key="9">
    <source>
        <dbReference type="SAM" id="MobiDB-lite"/>
    </source>
</evidence>
<dbReference type="InterPro" id="IPR019993">
    <property type="entry name" value="RecB_nuclease_TM0106_put"/>
</dbReference>
<feature type="compositionally biased region" description="Basic and acidic residues" evidence="9">
    <location>
        <begin position="525"/>
        <end position="540"/>
    </location>
</feature>
<dbReference type="GO" id="GO:0006281">
    <property type="term" value="P:DNA repair"/>
    <property type="evidence" value="ECO:0007669"/>
    <property type="project" value="UniProtKB-KW"/>
</dbReference>
<dbReference type="EMBL" id="CP034438">
    <property type="protein sequence ID" value="AZN29296.1"/>
    <property type="molecule type" value="Genomic_DNA"/>
</dbReference>
<dbReference type="PANTHER" id="PTHR43788:SF8">
    <property type="entry name" value="DNA-BINDING PROTEIN SMUBP-2"/>
    <property type="match status" value="1"/>
</dbReference>
<evidence type="ECO:0000256" key="1">
    <source>
        <dbReference type="ARBA" id="ARBA00022722"/>
    </source>
</evidence>
<dbReference type="Pfam" id="PF13087">
    <property type="entry name" value="AAA_12"/>
    <property type="match status" value="1"/>
</dbReference>
<evidence type="ECO:0000256" key="4">
    <source>
        <dbReference type="ARBA" id="ARBA00022801"/>
    </source>
</evidence>
<dbReference type="Pfam" id="PF13604">
    <property type="entry name" value="AAA_30"/>
    <property type="match status" value="1"/>
</dbReference>
<dbReference type="InterPro" id="IPR027417">
    <property type="entry name" value="P-loop_NTPase"/>
</dbReference>
<evidence type="ECO:0000256" key="7">
    <source>
        <dbReference type="ARBA" id="ARBA00022840"/>
    </source>
</evidence>